<gene>
    <name evidence="1" type="ORF">GSPATT00002441001</name>
</gene>
<dbReference type="EMBL" id="CT868429">
    <property type="protein sequence ID" value="CAK82312.1"/>
    <property type="molecule type" value="Genomic_DNA"/>
</dbReference>
<reference evidence="1 2" key="1">
    <citation type="journal article" date="2006" name="Nature">
        <title>Global trends of whole-genome duplications revealed by the ciliate Paramecium tetraurelia.</title>
        <authorList>
            <consortium name="Genoscope"/>
            <person name="Aury J.-M."/>
            <person name="Jaillon O."/>
            <person name="Duret L."/>
            <person name="Noel B."/>
            <person name="Jubin C."/>
            <person name="Porcel B.M."/>
            <person name="Segurens B."/>
            <person name="Daubin V."/>
            <person name="Anthouard V."/>
            <person name="Aiach N."/>
            <person name="Arnaiz O."/>
            <person name="Billaut A."/>
            <person name="Beisson J."/>
            <person name="Blanc I."/>
            <person name="Bouhouche K."/>
            <person name="Camara F."/>
            <person name="Duharcourt S."/>
            <person name="Guigo R."/>
            <person name="Gogendeau D."/>
            <person name="Katinka M."/>
            <person name="Keller A.-M."/>
            <person name="Kissmehl R."/>
            <person name="Klotz C."/>
            <person name="Koll F."/>
            <person name="Le Moue A."/>
            <person name="Lepere C."/>
            <person name="Malinsky S."/>
            <person name="Nowacki M."/>
            <person name="Nowak J.K."/>
            <person name="Plattner H."/>
            <person name="Poulain J."/>
            <person name="Ruiz F."/>
            <person name="Serrano V."/>
            <person name="Zagulski M."/>
            <person name="Dessen P."/>
            <person name="Betermier M."/>
            <person name="Weissenbach J."/>
            <person name="Scarpelli C."/>
            <person name="Schachter V."/>
            <person name="Sperling L."/>
            <person name="Meyer E."/>
            <person name="Cohen J."/>
            <person name="Wincker P."/>
        </authorList>
    </citation>
    <scope>NUCLEOTIDE SEQUENCE [LARGE SCALE GENOMIC DNA]</scope>
    <source>
        <strain evidence="1 2">Stock d4-2</strain>
    </source>
</reference>
<dbReference type="InParanoid" id="A0DGZ5"/>
<organism evidence="1 2">
    <name type="scientific">Paramecium tetraurelia</name>
    <dbReference type="NCBI Taxonomy" id="5888"/>
    <lineage>
        <taxon>Eukaryota</taxon>
        <taxon>Sar</taxon>
        <taxon>Alveolata</taxon>
        <taxon>Ciliophora</taxon>
        <taxon>Intramacronucleata</taxon>
        <taxon>Oligohymenophorea</taxon>
        <taxon>Peniculida</taxon>
        <taxon>Parameciidae</taxon>
        <taxon>Paramecium</taxon>
    </lineage>
</organism>
<evidence type="ECO:0000313" key="2">
    <source>
        <dbReference type="Proteomes" id="UP000000600"/>
    </source>
</evidence>
<keyword evidence="2" id="KW-1185">Reference proteome</keyword>
<accession>A0DGZ5</accession>
<dbReference type="GeneID" id="76803700"/>
<sequence>MTYNQDAIKKKTAQDDLHSNIRIQNNYYLKSNKNM</sequence>
<evidence type="ECO:0000313" key="1">
    <source>
        <dbReference type="EMBL" id="CAK82312.1"/>
    </source>
</evidence>
<dbReference type="HOGENOM" id="CLU_3369538_0_0_1"/>
<dbReference type="AlphaFoldDB" id="A0DGZ5"/>
<name>A0DGZ5_PARTE</name>
<dbReference type="Proteomes" id="UP000000600">
    <property type="component" value="Unassembled WGS sequence"/>
</dbReference>
<dbReference type="RefSeq" id="XP_052287148.1">
    <property type="nucleotide sequence ID" value="XM_052431171.1"/>
</dbReference>
<protein>
    <submittedName>
        <fullName evidence="1">Uncharacterized protein</fullName>
    </submittedName>
</protein>
<proteinExistence type="predicted"/>